<evidence type="ECO:0000313" key="1">
    <source>
        <dbReference type="EMBL" id="VDL90861.1"/>
    </source>
</evidence>
<dbReference type="WBParaSite" id="SSLN_0000462801-mRNA-1">
    <property type="protein sequence ID" value="SSLN_0000462801-mRNA-1"/>
    <property type="gene ID" value="SSLN_0000462801"/>
</dbReference>
<reference evidence="1 2" key="2">
    <citation type="submission" date="2018-11" db="EMBL/GenBank/DDBJ databases">
        <authorList>
            <consortium name="Pathogen Informatics"/>
        </authorList>
    </citation>
    <scope>NUCLEOTIDE SEQUENCE [LARGE SCALE GENOMIC DNA]</scope>
    <source>
        <strain evidence="1 2">NST_G2</strain>
    </source>
</reference>
<name>A0A183SJS8_SCHSO</name>
<dbReference type="AlphaFoldDB" id="A0A183SJS8"/>
<dbReference type="Proteomes" id="UP000275846">
    <property type="component" value="Unassembled WGS sequence"/>
</dbReference>
<proteinExistence type="predicted"/>
<dbReference type="EMBL" id="UYSU01032881">
    <property type="protein sequence ID" value="VDL90861.1"/>
    <property type="molecule type" value="Genomic_DNA"/>
</dbReference>
<dbReference type="OrthoDB" id="8918678at2759"/>
<sequence length="175" mass="19539">MISQCLQFAEHLRYHPSIDNFESAMDGGRCGLGTTDPRTTRLFVWIDRLREVYDRLCGEVWWYTQGRLRPRQPPAPSPISSLLDCAMRPSSGGGGGESAVAAAQGYYHLQLIHAQFTVPAPPGVELTVGLNKINGRTVTLVHFPNRAQHQCLLRRLAGRDYDVLLETQEPDHGPF</sequence>
<keyword evidence="2" id="KW-1185">Reference proteome</keyword>
<reference evidence="3" key="1">
    <citation type="submission" date="2016-06" db="UniProtKB">
        <authorList>
            <consortium name="WormBaseParasite"/>
        </authorList>
    </citation>
    <scope>IDENTIFICATION</scope>
</reference>
<evidence type="ECO:0000313" key="3">
    <source>
        <dbReference type="WBParaSite" id="SSLN_0000462801-mRNA-1"/>
    </source>
</evidence>
<protein>
    <submittedName>
        <fullName evidence="1 3">Uncharacterized protein</fullName>
    </submittedName>
</protein>
<organism evidence="3">
    <name type="scientific">Schistocephalus solidus</name>
    <name type="common">Tapeworm</name>
    <dbReference type="NCBI Taxonomy" id="70667"/>
    <lineage>
        <taxon>Eukaryota</taxon>
        <taxon>Metazoa</taxon>
        <taxon>Spiralia</taxon>
        <taxon>Lophotrochozoa</taxon>
        <taxon>Platyhelminthes</taxon>
        <taxon>Cestoda</taxon>
        <taxon>Eucestoda</taxon>
        <taxon>Diphyllobothriidea</taxon>
        <taxon>Diphyllobothriidae</taxon>
        <taxon>Schistocephalus</taxon>
    </lineage>
</organism>
<evidence type="ECO:0000313" key="2">
    <source>
        <dbReference type="Proteomes" id="UP000275846"/>
    </source>
</evidence>
<gene>
    <name evidence="1" type="ORF">SSLN_LOCUS4476</name>
</gene>
<accession>A0A183SJS8</accession>